<gene>
    <name evidence="2" type="ORF">AYO28_19710</name>
</gene>
<dbReference type="Pfam" id="PF10972">
    <property type="entry name" value="CsiV"/>
    <property type="match status" value="1"/>
</dbReference>
<sequence>MRAIRNLTLLLALVAPAAFADTQYLVEMILVRQNAVPAITSQFAPENWSDGAAPIAQYDVRQPILDKEVAALAANSQYTVLAHKAWQQSVGSGVSKVAISDGQEQFGHFPIEGNLSLGEARFISVEANFWVNQFDVNGAVIQSEAFKQSNKNVKSAELTFLDGGHLALLVKIRKVGAPASPAPDPEMMEQ</sequence>
<evidence type="ECO:0000256" key="1">
    <source>
        <dbReference type="SAM" id="SignalP"/>
    </source>
</evidence>
<dbReference type="InterPro" id="IPR021241">
    <property type="entry name" value="CsiV"/>
</dbReference>
<name>A0A177SN29_PSEPU</name>
<dbReference type="RefSeq" id="WP_064303183.1">
    <property type="nucleotide sequence ID" value="NZ_LUCV01000021.1"/>
</dbReference>
<comment type="caution">
    <text evidence="2">The sequence shown here is derived from an EMBL/GenBank/DDBJ whole genome shotgun (WGS) entry which is preliminary data.</text>
</comment>
<feature type="signal peptide" evidence="1">
    <location>
        <begin position="1"/>
        <end position="20"/>
    </location>
</feature>
<feature type="chain" id="PRO_5008073734" description="Peptidoglycan-binding protein CsiV" evidence="1">
    <location>
        <begin position="21"/>
        <end position="190"/>
    </location>
</feature>
<evidence type="ECO:0000313" key="2">
    <source>
        <dbReference type="EMBL" id="OAI91916.1"/>
    </source>
</evidence>
<proteinExistence type="predicted"/>
<dbReference type="AlphaFoldDB" id="A0A177SN29"/>
<reference evidence="2 3" key="1">
    <citation type="submission" date="2016-03" db="EMBL/GenBank/DDBJ databases">
        <title>Draft Genome Assembly of Pseudomonas putida strain CBF10-2.</title>
        <authorList>
            <person name="Iyer R.S."/>
            <person name="Damania A."/>
        </authorList>
    </citation>
    <scope>NUCLEOTIDE SEQUENCE [LARGE SCALE GENOMIC DNA]</scope>
    <source>
        <strain evidence="2 3">CBF10-2</strain>
    </source>
</reference>
<accession>A0A177SN29</accession>
<dbReference type="EMBL" id="LUCV01000021">
    <property type="protein sequence ID" value="OAI91916.1"/>
    <property type="molecule type" value="Genomic_DNA"/>
</dbReference>
<evidence type="ECO:0000313" key="3">
    <source>
        <dbReference type="Proteomes" id="UP000077752"/>
    </source>
</evidence>
<dbReference type="Proteomes" id="UP000077752">
    <property type="component" value="Unassembled WGS sequence"/>
</dbReference>
<evidence type="ECO:0008006" key="4">
    <source>
        <dbReference type="Google" id="ProtNLM"/>
    </source>
</evidence>
<protein>
    <recommendedName>
        <fullName evidence="4">Peptidoglycan-binding protein CsiV</fullName>
    </recommendedName>
</protein>
<organism evidence="2 3">
    <name type="scientific">Pseudomonas putida</name>
    <name type="common">Arthrobacter siderocapsulatus</name>
    <dbReference type="NCBI Taxonomy" id="303"/>
    <lineage>
        <taxon>Bacteria</taxon>
        <taxon>Pseudomonadati</taxon>
        <taxon>Pseudomonadota</taxon>
        <taxon>Gammaproteobacteria</taxon>
        <taxon>Pseudomonadales</taxon>
        <taxon>Pseudomonadaceae</taxon>
        <taxon>Pseudomonas</taxon>
    </lineage>
</organism>
<keyword evidence="1" id="KW-0732">Signal</keyword>